<sequence length="591" mass="66387">MAGERRLASKLQIGTKLGRKGGRKWEIWPVVHESNTLFAIIPPQIGNISNLKFLDMGNNQLSGVIPQEIDPLTHLKHLYINVNKLRGSVPREVGQLSSLKQLVLYATFLSTLDLSINKFSGSMPNSLSNLTSLSLFHLDLSENQLSGSIPHFLGHLSNLAVLHLGDNSLFGSIPPILGKVQSLLSLGFDLNLLNGVLPPSISNLSNLEGLYLYSSLVSAEIGNLLQLIELEIDNKQLFGQIPKSPRNFTSLNIVHLEQNHLTGNIYEVFGIYPNLTFLDLSQNNFYGEISSNWGKCHIPPKIGKLYQLHKLDFSLNHIVGELPIELGNLKSLNYRALNGNKVYGSLPRVLGSISDLEYLDLARFSHNFLGGEIPPQICNLESLEKLNLSYNNLSGLIPDISYNELRGLIRNSTGIHYNLVDALQGNKGLCGDVDGFQHCKDYVTHKHVFKKKWFLNMFPLFGILELLFFVVRMISGRMKKASRENKVKLFSILTFEGKILYEEVIRATNNFDAKYCIGTGGQASVYKAELPSWEIVAVKKFHSPHPDMVVQQAFSNEIKALTELRHRNVVKFYGFSFHPRQSFLLYEYLGR</sequence>
<evidence type="ECO:0000313" key="23">
    <source>
        <dbReference type="Proteomes" id="UP000030687"/>
    </source>
</evidence>
<evidence type="ECO:0000256" key="8">
    <source>
        <dbReference type="ARBA" id="ARBA00022692"/>
    </source>
</evidence>
<dbReference type="PANTHER" id="PTHR48053">
    <property type="entry name" value="LEUCINE RICH REPEAT FAMILY PROTEIN, EXPRESSED"/>
    <property type="match status" value="1"/>
</dbReference>
<comment type="catalytic activity">
    <reaction evidence="18">
        <text>L-threonyl-[protein] + ATP = O-phospho-L-threonyl-[protein] + ADP + H(+)</text>
        <dbReference type="Rhea" id="RHEA:46608"/>
        <dbReference type="Rhea" id="RHEA-COMP:11060"/>
        <dbReference type="Rhea" id="RHEA-COMP:11605"/>
        <dbReference type="ChEBI" id="CHEBI:15378"/>
        <dbReference type="ChEBI" id="CHEBI:30013"/>
        <dbReference type="ChEBI" id="CHEBI:30616"/>
        <dbReference type="ChEBI" id="CHEBI:61977"/>
        <dbReference type="ChEBI" id="CHEBI:456216"/>
        <dbReference type="EC" id="2.7.11.1"/>
    </reaction>
</comment>
<dbReference type="EMBL" id="KI536661">
    <property type="protein sequence ID" value="ESR55289.1"/>
    <property type="molecule type" value="Genomic_DNA"/>
</dbReference>
<dbReference type="PANTHER" id="PTHR48053:SF139">
    <property type="entry name" value="LRR RECEPTOR-LIKE KINASE FAMILY PROTEIN"/>
    <property type="match status" value="1"/>
</dbReference>
<evidence type="ECO:0000256" key="14">
    <source>
        <dbReference type="ARBA" id="ARBA00022989"/>
    </source>
</evidence>
<dbReference type="STRING" id="85681.V4VQN6"/>
<keyword evidence="14 20" id="KW-1133">Transmembrane helix</keyword>
<feature type="non-terminal residue" evidence="22">
    <location>
        <position position="591"/>
    </location>
</feature>
<evidence type="ECO:0000256" key="17">
    <source>
        <dbReference type="ARBA" id="ARBA00023180"/>
    </source>
</evidence>
<dbReference type="KEGG" id="cic:CICLE_v100235672m"/>
<evidence type="ECO:0000256" key="3">
    <source>
        <dbReference type="ARBA" id="ARBA00012513"/>
    </source>
</evidence>
<dbReference type="InterPro" id="IPR011009">
    <property type="entry name" value="Kinase-like_dom_sf"/>
</dbReference>
<dbReference type="Proteomes" id="UP000030687">
    <property type="component" value="Unassembled WGS sequence"/>
</dbReference>
<feature type="transmembrane region" description="Helical" evidence="20">
    <location>
        <begin position="453"/>
        <end position="474"/>
    </location>
</feature>
<keyword evidence="8 20" id="KW-0812">Transmembrane</keyword>
<evidence type="ECO:0000256" key="4">
    <source>
        <dbReference type="ARBA" id="ARBA00022527"/>
    </source>
</evidence>
<evidence type="ECO:0000256" key="19">
    <source>
        <dbReference type="ARBA" id="ARBA00048679"/>
    </source>
</evidence>
<keyword evidence="6" id="KW-0433">Leucine-rich repeat</keyword>
<dbReference type="InterPro" id="IPR001611">
    <property type="entry name" value="Leu-rich_rpt"/>
</dbReference>
<evidence type="ECO:0000256" key="11">
    <source>
        <dbReference type="ARBA" id="ARBA00022741"/>
    </source>
</evidence>
<accession>V4VQN6</accession>
<proteinExistence type="inferred from homology"/>
<keyword evidence="4" id="KW-0723">Serine/threonine-protein kinase</keyword>
<dbReference type="eggNOG" id="ENOG502QQYD">
    <property type="taxonomic scope" value="Eukaryota"/>
</dbReference>
<evidence type="ECO:0000256" key="2">
    <source>
        <dbReference type="ARBA" id="ARBA00009592"/>
    </source>
</evidence>
<evidence type="ECO:0000259" key="21">
    <source>
        <dbReference type="PROSITE" id="PS50011"/>
    </source>
</evidence>
<keyword evidence="9" id="KW-0732">Signal</keyword>
<keyword evidence="23" id="KW-1185">Reference proteome</keyword>
<protein>
    <recommendedName>
        <fullName evidence="3">non-specific serine/threonine protein kinase</fullName>
        <ecNumber evidence="3">2.7.11.1</ecNumber>
    </recommendedName>
</protein>
<dbReference type="Gramene" id="ESR55289">
    <property type="protein sequence ID" value="ESR55289"/>
    <property type="gene ID" value="CICLE_v100235672mg"/>
</dbReference>
<evidence type="ECO:0000256" key="5">
    <source>
        <dbReference type="ARBA" id="ARBA00022553"/>
    </source>
</evidence>
<evidence type="ECO:0000256" key="7">
    <source>
        <dbReference type="ARBA" id="ARBA00022679"/>
    </source>
</evidence>
<reference evidence="22 23" key="1">
    <citation type="submission" date="2013-10" db="EMBL/GenBank/DDBJ databases">
        <authorList>
            <consortium name="International Citrus Genome Consortium"/>
            <person name="Jenkins J."/>
            <person name="Schmutz J."/>
            <person name="Prochnik S."/>
            <person name="Rokhsar D."/>
            <person name="Gmitter F."/>
            <person name="Ollitrault P."/>
            <person name="Machado M."/>
            <person name="Talon M."/>
            <person name="Wincker P."/>
            <person name="Jaillon O."/>
            <person name="Morgante M."/>
        </authorList>
    </citation>
    <scope>NUCLEOTIDE SEQUENCE</scope>
    <source>
        <strain evidence="23">cv. Clemenules</strain>
    </source>
</reference>
<dbReference type="GO" id="GO:0005524">
    <property type="term" value="F:ATP binding"/>
    <property type="evidence" value="ECO:0007669"/>
    <property type="project" value="UniProtKB-KW"/>
</dbReference>
<evidence type="ECO:0000256" key="1">
    <source>
        <dbReference type="ARBA" id="ARBA00004479"/>
    </source>
</evidence>
<dbReference type="PROSITE" id="PS50011">
    <property type="entry name" value="PROTEIN_KINASE_DOM"/>
    <property type="match status" value="1"/>
</dbReference>
<evidence type="ECO:0000256" key="20">
    <source>
        <dbReference type="SAM" id="Phobius"/>
    </source>
</evidence>
<dbReference type="GO" id="GO:0004674">
    <property type="term" value="F:protein serine/threonine kinase activity"/>
    <property type="evidence" value="ECO:0007669"/>
    <property type="project" value="UniProtKB-KW"/>
</dbReference>
<keyword evidence="7" id="KW-0808">Transferase</keyword>
<evidence type="ECO:0000256" key="10">
    <source>
        <dbReference type="ARBA" id="ARBA00022737"/>
    </source>
</evidence>
<evidence type="ECO:0000256" key="18">
    <source>
        <dbReference type="ARBA" id="ARBA00047899"/>
    </source>
</evidence>
<dbReference type="PROSITE" id="PS51450">
    <property type="entry name" value="LRR"/>
    <property type="match status" value="1"/>
</dbReference>
<evidence type="ECO:0000256" key="9">
    <source>
        <dbReference type="ARBA" id="ARBA00022729"/>
    </source>
</evidence>
<organism evidence="22 23">
    <name type="scientific">Citrus clementina</name>
    <name type="common">Clementine</name>
    <name type="synonym">Citrus deliciosa x Citrus sinensis</name>
    <dbReference type="NCBI Taxonomy" id="85681"/>
    <lineage>
        <taxon>Eukaryota</taxon>
        <taxon>Viridiplantae</taxon>
        <taxon>Streptophyta</taxon>
        <taxon>Embryophyta</taxon>
        <taxon>Tracheophyta</taxon>
        <taxon>Spermatophyta</taxon>
        <taxon>Magnoliopsida</taxon>
        <taxon>eudicotyledons</taxon>
        <taxon>Gunneridae</taxon>
        <taxon>Pentapetalae</taxon>
        <taxon>rosids</taxon>
        <taxon>malvids</taxon>
        <taxon>Sapindales</taxon>
        <taxon>Rutaceae</taxon>
        <taxon>Aurantioideae</taxon>
        <taxon>Citrus</taxon>
    </lineage>
</organism>
<dbReference type="InterPro" id="IPR051716">
    <property type="entry name" value="Plant_RL_S/T_kinase"/>
</dbReference>
<dbReference type="FunFam" id="3.80.10.10:FF:000041">
    <property type="entry name" value="LRR receptor-like serine/threonine-protein kinase ERECTA"/>
    <property type="match status" value="3"/>
</dbReference>
<dbReference type="GO" id="GO:0016020">
    <property type="term" value="C:membrane"/>
    <property type="evidence" value="ECO:0007669"/>
    <property type="project" value="UniProtKB-SubCell"/>
</dbReference>
<dbReference type="SUPFAM" id="SSF52058">
    <property type="entry name" value="L domain-like"/>
    <property type="match status" value="1"/>
</dbReference>
<keyword evidence="13" id="KW-0067">ATP-binding</keyword>
<evidence type="ECO:0000256" key="13">
    <source>
        <dbReference type="ARBA" id="ARBA00022840"/>
    </source>
</evidence>
<gene>
    <name evidence="22" type="ORF">CICLE_v100235672mg</name>
</gene>
<evidence type="ECO:0000256" key="15">
    <source>
        <dbReference type="ARBA" id="ARBA00023136"/>
    </source>
</evidence>
<dbReference type="SMART" id="SM00369">
    <property type="entry name" value="LRR_TYP"/>
    <property type="match status" value="5"/>
</dbReference>
<evidence type="ECO:0000313" key="22">
    <source>
        <dbReference type="EMBL" id="ESR55289.1"/>
    </source>
</evidence>
<dbReference type="InParanoid" id="V4VQN6"/>
<evidence type="ECO:0000256" key="16">
    <source>
        <dbReference type="ARBA" id="ARBA00023170"/>
    </source>
</evidence>
<evidence type="ECO:0000256" key="6">
    <source>
        <dbReference type="ARBA" id="ARBA00022614"/>
    </source>
</evidence>
<dbReference type="Pfam" id="PF00560">
    <property type="entry name" value="LRR_1"/>
    <property type="match status" value="7"/>
</dbReference>
<keyword evidence="5" id="KW-0597">Phosphoprotein</keyword>
<dbReference type="Gene3D" id="3.80.10.10">
    <property type="entry name" value="Ribonuclease Inhibitor"/>
    <property type="match status" value="3"/>
</dbReference>
<dbReference type="SUPFAM" id="SSF56112">
    <property type="entry name" value="Protein kinase-like (PK-like)"/>
    <property type="match status" value="1"/>
</dbReference>
<name>V4VQN6_CITCL</name>
<dbReference type="Pfam" id="PF00069">
    <property type="entry name" value="Pkinase"/>
    <property type="match status" value="1"/>
</dbReference>
<dbReference type="InterPro" id="IPR032675">
    <property type="entry name" value="LRR_dom_sf"/>
</dbReference>
<dbReference type="FunFam" id="3.30.200.20:FF:000309">
    <property type="entry name" value="Leucine-rich repeat receptor protein kinase MSP1"/>
    <property type="match status" value="1"/>
</dbReference>
<dbReference type="Gene3D" id="3.30.200.20">
    <property type="entry name" value="Phosphorylase Kinase, domain 1"/>
    <property type="match status" value="1"/>
</dbReference>
<keyword evidence="10" id="KW-0677">Repeat</keyword>
<keyword evidence="11" id="KW-0547">Nucleotide-binding</keyword>
<keyword evidence="17" id="KW-0325">Glycoprotein</keyword>
<comment type="subcellular location">
    <subcellularLocation>
        <location evidence="1">Membrane</location>
        <topology evidence="1">Single-pass type I membrane protein</topology>
    </subcellularLocation>
</comment>
<feature type="domain" description="Protein kinase" evidence="21">
    <location>
        <begin position="511"/>
        <end position="591"/>
    </location>
</feature>
<dbReference type="AlphaFoldDB" id="V4VQN6"/>
<dbReference type="PRINTS" id="PR00019">
    <property type="entry name" value="LEURICHRPT"/>
</dbReference>
<dbReference type="InterPro" id="IPR000719">
    <property type="entry name" value="Prot_kinase_dom"/>
</dbReference>
<dbReference type="EC" id="2.7.11.1" evidence="3"/>
<keyword evidence="12" id="KW-0418">Kinase</keyword>
<dbReference type="InterPro" id="IPR003591">
    <property type="entry name" value="Leu-rich_rpt_typical-subtyp"/>
</dbReference>
<comment type="catalytic activity">
    <reaction evidence="19">
        <text>L-seryl-[protein] + ATP = O-phospho-L-seryl-[protein] + ADP + H(+)</text>
        <dbReference type="Rhea" id="RHEA:17989"/>
        <dbReference type="Rhea" id="RHEA-COMP:9863"/>
        <dbReference type="Rhea" id="RHEA-COMP:11604"/>
        <dbReference type="ChEBI" id="CHEBI:15378"/>
        <dbReference type="ChEBI" id="CHEBI:29999"/>
        <dbReference type="ChEBI" id="CHEBI:30616"/>
        <dbReference type="ChEBI" id="CHEBI:83421"/>
        <dbReference type="ChEBI" id="CHEBI:456216"/>
        <dbReference type="EC" id="2.7.11.1"/>
    </reaction>
</comment>
<evidence type="ECO:0000256" key="12">
    <source>
        <dbReference type="ARBA" id="ARBA00022777"/>
    </source>
</evidence>
<comment type="similarity">
    <text evidence="2">Belongs to the RLP family.</text>
</comment>
<keyword evidence="16" id="KW-0675">Receptor</keyword>
<keyword evidence="15 20" id="KW-0472">Membrane</keyword>